<evidence type="ECO:0000313" key="8">
    <source>
        <dbReference type="EMBL" id="RWS26703.1"/>
    </source>
</evidence>
<keyword evidence="6" id="KW-0732">Signal</keyword>
<dbReference type="VEuPathDB" id="VectorBase:LDEU005337"/>
<dbReference type="GO" id="GO:0046872">
    <property type="term" value="F:metal ion binding"/>
    <property type="evidence" value="ECO:0007669"/>
    <property type="project" value="UniProtKB-KW"/>
</dbReference>
<evidence type="ECO:0000256" key="5">
    <source>
        <dbReference type="ARBA" id="ARBA00023049"/>
    </source>
</evidence>
<evidence type="ECO:0000313" key="9">
    <source>
        <dbReference type="Proteomes" id="UP000288716"/>
    </source>
</evidence>
<dbReference type="SUPFAM" id="SSF55486">
    <property type="entry name" value="Metalloproteases ('zincins'), catalytic domain"/>
    <property type="match status" value="1"/>
</dbReference>
<keyword evidence="9" id="KW-1185">Reference proteome</keyword>
<evidence type="ECO:0000256" key="2">
    <source>
        <dbReference type="ARBA" id="ARBA00022723"/>
    </source>
</evidence>
<comment type="cofactor">
    <cofactor evidence="6">
        <name>Zn(2+)</name>
        <dbReference type="ChEBI" id="CHEBI:29105"/>
    </cofactor>
    <text evidence="6">Binds 1 zinc ion per subunit.</text>
</comment>
<gene>
    <name evidence="8" type="ORF">B4U80_12943</name>
</gene>
<evidence type="ECO:0000256" key="4">
    <source>
        <dbReference type="ARBA" id="ARBA00022833"/>
    </source>
</evidence>
<comment type="caution">
    <text evidence="8">The sequence shown here is derived from an EMBL/GenBank/DDBJ whole genome shotgun (WGS) entry which is preliminary data.</text>
</comment>
<dbReference type="PANTHER" id="PTHR10127">
    <property type="entry name" value="DISCOIDIN, CUB, EGF, LAMININ , AND ZINC METALLOPROTEASE DOMAIN CONTAINING"/>
    <property type="match status" value="1"/>
</dbReference>
<keyword evidence="5 6" id="KW-0482">Metalloprotease</keyword>
<dbReference type="AlphaFoldDB" id="A0A443SGP4"/>
<proteinExistence type="predicted"/>
<evidence type="ECO:0000256" key="6">
    <source>
        <dbReference type="RuleBase" id="RU361183"/>
    </source>
</evidence>
<feature type="signal peptide" evidence="6">
    <location>
        <begin position="1"/>
        <end position="20"/>
    </location>
</feature>
<feature type="chain" id="PRO_5018814333" description="Metalloendopeptidase" evidence="6">
    <location>
        <begin position="21"/>
        <end position="305"/>
    </location>
</feature>
<dbReference type="GO" id="GO:0004222">
    <property type="term" value="F:metalloendopeptidase activity"/>
    <property type="evidence" value="ECO:0007669"/>
    <property type="project" value="UniProtKB-UniRule"/>
</dbReference>
<organism evidence="8 9">
    <name type="scientific">Leptotrombidium deliense</name>
    <dbReference type="NCBI Taxonomy" id="299467"/>
    <lineage>
        <taxon>Eukaryota</taxon>
        <taxon>Metazoa</taxon>
        <taxon>Ecdysozoa</taxon>
        <taxon>Arthropoda</taxon>
        <taxon>Chelicerata</taxon>
        <taxon>Arachnida</taxon>
        <taxon>Acari</taxon>
        <taxon>Acariformes</taxon>
        <taxon>Trombidiformes</taxon>
        <taxon>Prostigmata</taxon>
        <taxon>Anystina</taxon>
        <taxon>Parasitengona</taxon>
        <taxon>Trombiculoidea</taxon>
        <taxon>Trombiculidae</taxon>
        <taxon>Leptotrombidium</taxon>
    </lineage>
</organism>
<name>A0A443SGP4_9ACAR</name>
<evidence type="ECO:0000256" key="1">
    <source>
        <dbReference type="ARBA" id="ARBA00022670"/>
    </source>
</evidence>
<dbReference type="InterPro" id="IPR001506">
    <property type="entry name" value="Peptidase_M12A"/>
</dbReference>
<dbReference type="Proteomes" id="UP000288716">
    <property type="component" value="Unassembled WGS sequence"/>
</dbReference>
<reference evidence="8 9" key="1">
    <citation type="journal article" date="2018" name="Gigascience">
        <title>Genomes of trombidid mites reveal novel predicted allergens and laterally-transferred genes associated with secondary metabolism.</title>
        <authorList>
            <person name="Dong X."/>
            <person name="Chaisiri K."/>
            <person name="Xia D."/>
            <person name="Armstrong S.D."/>
            <person name="Fang Y."/>
            <person name="Donnelly M.J."/>
            <person name="Kadowaki T."/>
            <person name="McGarry J.W."/>
            <person name="Darby A.C."/>
            <person name="Makepeace B.L."/>
        </authorList>
    </citation>
    <scope>NUCLEOTIDE SEQUENCE [LARGE SCALE GENOMIC DNA]</scope>
    <source>
        <strain evidence="8">UoL-UT</strain>
    </source>
</reference>
<feature type="domain" description="Peptidase M12A" evidence="7">
    <location>
        <begin position="99"/>
        <end position="197"/>
    </location>
</feature>
<dbReference type="Pfam" id="PF01400">
    <property type="entry name" value="Astacin"/>
    <property type="match status" value="1"/>
</dbReference>
<dbReference type="PRINTS" id="PR00480">
    <property type="entry name" value="ASTACIN"/>
</dbReference>
<dbReference type="Gene3D" id="3.40.390.10">
    <property type="entry name" value="Collagenase (Catalytic Domain)"/>
    <property type="match status" value="1"/>
</dbReference>
<dbReference type="EMBL" id="NCKV01002542">
    <property type="protein sequence ID" value="RWS26703.1"/>
    <property type="molecule type" value="Genomic_DNA"/>
</dbReference>
<keyword evidence="2 6" id="KW-0479">Metal-binding</keyword>
<sequence length="305" mass="35112">MLKVLLLLCFLAISIRSTSALSWITNSSDLARANGKCPVDGEIYQDCSKFIGRQDPVTWDREYIGQIYLYMMHQGSSKEDRLQPFCGIEDRAGWKGNTAEHVINIANECLNAPAIAHMMMHVLGFPHEINHHNRDEFVHILQPNVANNDKIHFEKHTTSEVPGHHYRFDPNSIMHYHYDEFRNNDLLPVIIPLQRDLSPFDFGRAVWMKEEAAKRMFSYKDVTKLKEYYAPFEIGSAIDKKKLVNDSIPHGRQGETGFAERGVDDHDMPGRNFIKEVDVNEFNDFVYAGCRESLKGLNNVTESFF</sequence>
<protein>
    <recommendedName>
        <fullName evidence="6">Metalloendopeptidase</fullName>
        <ecNumber evidence="6">3.4.24.-</ecNumber>
    </recommendedName>
</protein>
<keyword evidence="1 6" id="KW-0645">Protease</keyword>
<dbReference type="OrthoDB" id="291007at2759"/>
<dbReference type="STRING" id="299467.A0A443SGP4"/>
<dbReference type="PANTHER" id="PTHR10127:SF780">
    <property type="entry name" value="METALLOENDOPEPTIDASE"/>
    <property type="match status" value="1"/>
</dbReference>
<evidence type="ECO:0000256" key="3">
    <source>
        <dbReference type="ARBA" id="ARBA00022801"/>
    </source>
</evidence>
<keyword evidence="3 6" id="KW-0378">Hydrolase</keyword>
<evidence type="ECO:0000259" key="7">
    <source>
        <dbReference type="Pfam" id="PF01400"/>
    </source>
</evidence>
<dbReference type="GO" id="GO:0006508">
    <property type="term" value="P:proteolysis"/>
    <property type="evidence" value="ECO:0007669"/>
    <property type="project" value="UniProtKB-KW"/>
</dbReference>
<keyword evidence="4 6" id="KW-0862">Zinc</keyword>
<dbReference type="InterPro" id="IPR024079">
    <property type="entry name" value="MetalloPept_cat_dom_sf"/>
</dbReference>
<accession>A0A443SGP4</accession>
<dbReference type="EC" id="3.4.24.-" evidence="6"/>